<keyword evidence="4 6" id="KW-1133">Transmembrane helix</keyword>
<dbReference type="AlphaFoldDB" id="A0AAU7NRD2"/>
<dbReference type="Pfam" id="PF01169">
    <property type="entry name" value="GDT1"/>
    <property type="match status" value="2"/>
</dbReference>
<keyword evidence="8" id="KW-1185">Reference proteome</keyword>
<dbReference type="PANTHER" id="PTHR12608:SF1">
    <property type="entry name" value="TRANSMEMBRANE PROTEIN 165"/>
    <property type="match status" value="1"/>
</dbReference>
<dbReference type="GO" id="GO:0016020">
    <property type="term" value="C:membrane"/>
    <property type="evidence" value="ECO:0007669"/>
    <property type="project" value="UniProtKB-SubCell"/>
</dbReference>
<comment type="subcellular location">
    <subcellularLocation>
        <location evidence="1 6">Membrane</location>
        <topology evidence="1 6">Multi-pass membrane protein</topology>
    </subcellularLocation>
</comment>
<evidence type="ECO:0000256" key="6">
    <source>
        <dbReference type="RuleBase" id="RU365102"/>
    </source>
</evidence>
<evidence type="ECO:0000313" key="7">
    <source>
        <dbReference type="EMBL" id="XBS19538.1"/>
    </source>
</evidence>
<organism evidence="7 8">
    <name type="scientific">Methylomarinum roseum</name>
    <dbReference type="NCBI Taxonomy" id="3067653"/>
    <lineage>
        <taxon>Bacteria</taxon>
        <taxon>Pseudomonadati</taxon>
        <taxon>Pseudomonadota</taxon>
        <taxon>Gammaproteobacteria</taxon>
        <taxon>Methylococcales</taxon>
        <taxon>Methylococcaceae</taxon>
        <taxon>Methylomarinum</taxon>
    </lineage>
</organism>
<name>A0AAU7NRD2_9GAMM</name>
<feature type="transmembrane region" description="Helical" evidence="6">
    <location>
        <begin position="185"/>
        <end position="206"/>
    </location>
</feature>
<sequence length="230" mass="24705">MDILQDIVNFLASQHFAQLSATTLASFTLIAAAEIGDKSQLVCMTLASRHRGMPVIWGAIAAFVLLNTLAVVFGAAIAKWLPEYIVAATVALLFAAFGLHALFNYEDEDDDEEVVEKSGHSIFFTTFLLITVAEFGDKTQLAVVAFSSTANPYAVWIGSTLALIFTSALGVWAGRTILQKLPLSLLHKISGIIFLILAGIAAVRAYDGVIEAMNQGALPDLSRFIEKLGL</sequence>
<dbReference type="PANTHER" id="PTHR12608">
    <property type="entry name" value="TRANSMEMBRANE PROTEIN HTP-1 RELATED"/>
    <property type="match status" value="1"/>
</dbReference>
<accession>A0AAU7NRD2</accession>
<reference evidence="7 8" key="1">
    <citation type="journal article" date="2024" name="Microbiology">
        <title>Methylomarinum rosea sp. nov., a novel halophilic methanotrophic bacterium from the hypersaline Lake Elton.</title>
        <authorList>
            <person name="Suleimanov R.Z."/>
            <person name="Oshkin I.Y."/>
            <person name="Danilova O.V."/>
            <person name="Suzina N.E."/>
            <person name="Dedysh S.N."/>
        </authorList>
    </citation>
    <scope>NUCLEOTIDE SEQUENCE [LARGE SCALE GENOMIC DNA]</scope>
    <source>
        <strain evidence="7 8">Ch1-1</strain>
    </source>
</reference>
<protein>
    <recommendedName>
        <fullName evidence="6">GDT1 family protein</fullName>
    </recommendedName>
</protein>
<comment type="similarity">
    <text evidence="2 6">Belongs to the GDT1 family.</text>
</comment>
<evidence type="ECO:0000256" key="1">
    <source>
        <dbReference type="ARBA" id="ARBA00004141"/>
    </source>
</evidence>
<gene>
    <name evidence="7" type="ORF">Q9L42_014375</name>
</gene>
<evidence type="ECO:0000256" key="4">
    <source>
        <dbReference type="ARBA" id="ARBA00022989"/>
    </source>
</evidence>
<keyword evidence="3 6" id="KW-0812">Transmembrane</keyword>
<feature type="transmembrane region" description="Helical" evidence="6">
    <location>
        <begin position="55"/>
        <end position="78"/>
    </location>
</feature>
<feature type="transmembrane region" description="Helical" evidence="6">
    <location>
        <begin position="16"/>
        <end position="35"/>
    </location>
</feature>
<feature type="transmembrane region" description="Helical" evidence="6">
    <location>
        <begin position="153"/>
        <end position="173"/>
    </location>
</feature>
<dbReference type="EMBL" id="CP157743">
    <property type="protein sequence ID" value="XBS19538.1"/>
    <property type="molecule type" value="Genomic_DNA"/>
</dbReference>
<feature type="transmembrane region" description="Helical" evidence="6">
    <location>
        <begin position="84"/>
        <end position="102"/>
    </location>
</feature>
<dbReference type="InterPro" id="IPR001727">
    <property type="entry name" value="GDT1-like"/>
</dbReference>
<dbReference type="KEGG" id="mech:Q9L42_014375"/>
<evidence type="ECO:0000256" key="5">
    <source>
        <dbReference type="ARBA" id="ARBA00023136"/>
    </source>
</evidence>
<evidence type="ECO:0000256" key="3">
    <source>
        <dbReference type="ARBA" id="ARBA00022692"/>
    </source>
</evidence>
<keyword evidence="5 6" id="KW-0472">Membrane</keyword>
<evidence type="ECO:0000256" key="2">
    <source>
        <dbReference type="ARBA" id="ARBA00009190"/>
    </source>
</evidence>
<evidence type="ECO:0000313" key="8">
    <source>
        <dbReference type="Proteomes" id="UP001225378"/>
    </source>
</evidence>
<proteinExistence type="inferred from homology"/>
<dbReference type="Proteomes" id="UP001225378">
    <property type="component" value="Chromosome"/>
</dbReference>
<dbReference type="GO" id="GO:0046873">
    <property type="term" value="F:metal ion transmembrane transporter activity"/>
    <property type="evidence" value="ECO:0007669"/>
    <property type="project" value="InterPro"/>
</dbReference>
<dbReference type="RefSeq" id="WP_305907715.1">
    <property type="nucleotide sequence ID" value="NZ_CP157743.1"/>
</dbReference>